<comment type="caution">
    <text evidence="8">The sequence shown here is derived from an EMBL/GenBank/DDBJ whole genome shotgun (WGS) entry which is preliminary data.</text>
</comment>
<keyword evidence="6" id="KW-0800">Toxin</keyword>
<protein>
    <recommendedName>
        <fullName evidence="6">Ribonuclease VapC</fullName>
        <shortName evidence="6">RNase VapC</shortName>
        <ecNumber evidence="6">3.1.-.-</ecNumber>
    </recommendedName>
    <alternativeName>
        <fullName evidence="6">Toxin VapC</fullName>
    </alternativeName>
</protein>
<comment type="similarity">
    <text evidence="6">Belongs to the PINc/VapC protein family.</text>
</comment>
<gene>
    <name evidence="6" type="primary">vapC</name>
    <name evidence="8" type="ORF">ACFO5K_21400</name>
</gene>
<keyword evidence="5 6" id="KW-0460">Magnesium</keyword>
<keyword evidence="1 6" id="KW-1277">Toxin-antitoxin system</keyword>
<dbReference type="NCBIfam" id="TIGR00028">
    <property type="entry name" value="Mtu_PIN_fam"/>
    <property type="match status" value="1"/>
</dbReference>
<evidence type="ECO:0000313" key="8">
    <source>
        <dbReference type="EMBL" id="MFC4376656.1"/>
    </source>
</evidence>
<dbReference type="InterPro" id="IPR029060">
    <property type="entry name" value="PIN-like_dom_sf"/>
</dbReference>
<dbReference type="EC" id="3.1.-.-" evidence="6"/>
<keyword evidence="4 6" id="KW-0378">Hydrolase</keyword>
<dbReference type="RefSeq" id="WP_378565780.1">
    <property type="nucleotide sequence ID" value="NZ_JBHSDL010000025.1"/>
</dbReference>
<reference evidence="9" key="1">
    <citation type="journal article" date="2019" name="Int. J. Syst. Evol. Microbiol.">
        <title>The Global Catalogue of Microorganisms (GCM) 10K type strain sequencing project: providing services to taxonomists for standard genome sequencing and annotation.</title>
        <authorList>
            <consortium name="The Broad Institute Genomics Platform"/>
            <consortium name="The Broad Institute Genome Sequencing Center for Infectious Disease"/>
            <person name="Wu L."/>
            <person name="Ma J."/>
        </authorList>
    </citation>
    <scope>NUCLEOTIDE SEQUENCE [LARGE SCALE GENOMIC DNA]</scope>
    <source>
        <strain evidence="9">IBRC-M 10490</strain>
    </source>
</reference>
<keyword evidence="9" id="KW-1185">Reference proteome</keyword>
<dbReference type="EMBL" id="JBHSDL010000025">
    <property type="protein sequence ID" value="MFC4376656.1"/>
    <property type="molecule type" value="Genomic_DNA"/>
</dbReference>
<feature type="binding site" evidence="6">
    <location>
        <position position="5"/>
    </location>
    <ligand>
        <name>Mg(2+)</name>
        <dbReference type="ChEBI" id="CHEBI:18420"/>
    </ligand>
</feature>
<feature type="domain" description="PIN" evidence="7">
    <location>
        <begin position="3"/>
        <end position="128"/>
    </location>
</feature>
<dbReference type="Proteomes" id="UP001595844">
    <property type="component" value="Unassembled WGS sequence"/>
</dbReference>
<keyword evidence="3 6" id="KW-0479">Metal-binding</keyword>
<organism evidence="8 9">
    <name type="scientific">Nocardia halotolerans</name>
    <dbReference type="NCBI Taxonomy" id="1755878"/>
    <lineage>
        <taxon>Bacteria</taxon>
        <taxon>Bacillati</taxon>
        <taxon>Actinomycetota</taxon>
        <taxon>Actinomycetes</taxon>
        <taxon>Mycobacteriales</taxon>
        <taxon>Nocardiaceae</taxon>
        <taxon>Nocardia</taxon>
    </lineage>
</organism>
<keyword evidence="2 6" id="KW-0540">Nuclease</keyword>
<name>A0ABV8VKU3_9NOCA</name>
<dbReference type="InterPro" id="IPR002716">
    <property type="entry name" value="PIN_dom"/>
</dbReference>
<comment type="cofactor">
    <cofactor evidence="6">
        <name>Mg(2+)</name>
        <dbReference type="ChEBI" id="CHEBI:18420"/>
    </cofactor>
</comment>
<evidence type="ECO:0000256" key="5">
    <source>
        <dbReference type="ARBA" id="ARBA00022842"/>
    </source>
</evidence>
<proteinExistence type="inferred from homology"/>
<accession>A0ABV8VKU3</accession>
<dbReference type="InterPro" id="IPR006226">
    <property type="entry name" value="Mtu_PIN"/>
</dbReference>
<dbReference type="SUPFAM" id="SSF88723">
    <property type="entry name" value="PIN domain-like"/>
    <property type="match status" value="1"/>
</dbReference>
<evidence type="ECO:0000256" key="4">
    <source>
        <dbReference type="ARBA" id="ARBA00022801"/>
    </source>
</evidence>
<evidence type="ECO:0000256" key="6">
    <source>
        <dbReference type="HAMAP-Rule" id="MF_00265"/>
    </source>
</evidence>
<dbReference type="InterPro" id="IPR022907">
    <property type="entry name" value="VapC_family"/>
</dbReference>
<sequence>MTLVDVGLWLAATYERHSHHRAAAAWFESQSDSLLMCRVTQTGLLRLLSNPAVMGADALSRSAAWRVLDQINGDERVRWADEPTALEQVFRALSARDDRSHKLWTDDYLAAFAQASGVAFASLDRKLAARYPSVEVVTVFA</sequence>
<evidence type="ECO:0000256" key="1">
    <source>
        <dbReference type="ARBA" id="ARBA00022649"/>
    </source>
</evidence>
<evidence type="ECO:0000313" key="9">
    <source>
        <dbReference type="Proteomes" id="UP001595844"/>
    </source>
</evidence>
<evidence type="ECO:0000256" key="3">
    <source>
        <dbReference type="ARBA" id="ARBA00022723"/>
    </source>
</evidence>
<comment type="function">
    <text evidence="6">Toxic component of a toxin-antitoxin (TA) system. An RNase.</text>
</comment>
<evidence type="ECO:0000256" key="2">
    <source>
        <dbReference type="ARBA" id="ARBA00022722"/>
    </source>
</evidence>
<dbReference type="Pfam" id="PF01850">
    <property type="entry name" value="PIN"/>
    <property type="match status" value="1"/>
</dbReference>
<dbReference type="HAMAP" id="MF_00265">
    <property type="entry name" value="VapC_Nob1"/>
    <property type="match status" value="1"/>
</dbReference>
<evidence type="ECO:0000259" key="7">
    <source>
        <dbReference type="Pfam" id="PF01850"/>
    </source>
</evidence>
<feature type="binding site" evidence="6">
    <location>
        <position position="106"/>
    </location>
    <ligand>
        <name>Mg(2+)</name>
        <dbReference type="ChEBI" id="CHEBI:18420"/>
    </ligand>
</feature>